<dbReference type="Proteomes" id="UP000177396">
    <property type="component" value="Unassembled WGS sequence"/>
</dbReference>
<comment type="caution">
    <text evidence="1">The sequence shown here is derived from an EMBL/GenBank/DDBJ whole genome shotgun (WGS) entry which is preliminary data.</text>
</comment>
<reference evidence="1 2" key="1">
    <citation type="journal article" date="2016" name="Nat. Commun.">
        <title>Thousands of microbial genomes shed light on interconnected biogeochemical processes in an aquifer system.</title>
        <authorList>
            <person name="Anantharaman K."/>
            <person name="Brown C.T."/>
            <person name="Hug L.A."/>
            <person name="Sharon I."/>
            <person name="Castelle C.J."/>
            <person name="Probst A.J."/>
            <person name="Thomas B.C."/>
            <person name="Singh A."/>
            <person name="Wilkins M.J."/>
            <person name="Karaoz U."/>
            <person name="Brodie E.L."/>
            <person name="Williams K.H."/>
            <person name="Hubbard S.S."/>
            <person name="Banfield J.F."/>
        </authorList>
    </citation>
    <scope>NUCLEOTIDE SEQUENCE [LARGE SCALE GENOMIC DNA]</scope>
</reference>
<evidence type="ECO:0000313" key="1">
    <source>
        <dbReference type="EMBL" id="OGF98975.1"/>
    </source>
</evidence>
<dbReference type="AlphaFoldDB" id="A0A1F5YFM4"/>
<gene>
    <name evidence="1" type="ORF">A2153_02840</name>
</gene>
<protein>
    <submittedName>
        <fullName evidence="1">Uncharacterized protein</fullName>
    </submittedName>
</protein>
<evidence type="ECO:0000313" key="2">
    <source>
        <dbReference type="Proteomes" id="UP000177396"/>
    </source>
</evidence>
<dbReference type="EMBL" id="MFJB01000075">
    <property type="protein sequence ID" value="OGF98975.1"/>
    <property type="molecule type" value="Genomic_DNA"/>
</dbReference>
<organism evidence="1 2">
    <name type="scientific">Candidatus Gottesmanbacteria bacterium RBG_16_38_7b</name>
    <dbReference type="NCBI Taxonomy" id="1798372"/>
    <lineage>
        <taxon>Bacteria</taxon>
        <taxon>Candidatus Gottesmaniibacteriota</taxon>
    </lineage>
</organism>
<sequence length="122" mass="13501">MIKLIVDHDELYNLVKGDFGKMGIDTDQMAKLKGWAKKNAMYIAKATAENDDERNNDALMQKRAKTVMDICGFNQISMENINFKGKMMGGLIIFALLAPSLQGVLSSDKEEEIAQGGGREGR</sequence>
<name>A0A1F5YFM4_9BACT</name>
<accession>A0A1F5YFM4</accession>
<proteinExistence type="predicted"/>